<comment type="caution">
    <text evidence="3">The sequence shown here is derived from an EMBL/GenBank/DDBJ whole genome shotgun (WGS) entry which is preliminary data.</text>
</comment>
<keyword evidence="4" id="KW-1185">Reference proteome</keyword>
<proteinExistence type="inferred from homology"/>
<dbReference type="InterPro" id="IPR036822">
    <property type="entry name" value="CutC-like_dom_sf"/>
</dbReference>
<dbReference type="Proteomes" id="UP000185904">
    <property type="component" value="Unassembled WGS sequence"/>
</dbReference>
<dbReference type="Gene3D" id="3.20.20.380">
    <property type="entry name" value="Copper homeostasis (CutC) domain"/>
    <property type="match status" value="1"/>
</dbReference>
<sequence>MADRTVMYEVHGTSQEEINLLMALLEIACFNPDSAVIADEAGADRIELCDNADVGGTTPPSSWLTTLRNKVKIPIYVMVRPRGGDFVYSNEECQEMKEAISNLKPFADGFVFGILKHDRTVDVARTSELVKLAAPLPCTFHRAFDETTDLFQALEDVVGCNIRTILASGGVSSAVENCDVLAQLVKQADGRVIVMPGGGVRSTNIEQLKLKTNALVFHSSALIAARGIADVAEIRQMKKILQ</sequence>
<gene>
    <name evidence="3" type="ORF">AYO20_02660</name>
</gene>
<dbReference type="PANTHER" id="PTHR12598:SF0">
    <property type="entry name" value="COPPER HOMEOSTASIS PROTEIN CUTC HOMOLOG"/>
    <property type="match status" value="1"/>
</dbReference>
<dbReference type="EMBL" id="LVCJ01000011">
    <property type="protein sequence ID" value="OAL38208.1"/>
    <property type="molecule type" value="Genomic_DNA"/>
</dbReference>
<organism evidence="3 4">
    <name type="scientific">Fonsecaea nubica</name>
    <dbReference type="NCBI Taxonomy" id="856822"/>
    <lineage>
        <taxon>Eukaryota</taxon>
        <taxon>Fungi</taxon>
        <taxon>Dikarya</taxon>
        <taxon>Ascomycota</taxon>
        <taxon>Pezizomycotina</taxon>
        <taxon>Eurotiomycetes</taxon>
        <taxon>Chaetothyriomycetidae</taxon>
        <taxon>Chaetothyriales</taxon>
        <taxon>Herpotrichiellaceae</taxon>
        <taxon>Fonsecaea</taxon>
    </lineage>
</organism>
<evidence type="ECO:0000313" key="3">
    <source>
        <dbReference type="EMBL" id="OAL38208.1"/>
    </source>
</evidence>
<dbReference type="Pfam" id="PF03932">
    <property type="entry name" value="CutC"/>
    <property type="match status" value="1"/>
</dbReference>
<dbReference type="PANTHER" id="PTHR12598">
    <property type="entry name" value="COPPER HOMEOSTASIS PROTEIN CUTC"/>
    <property type="match status" value="1"/>
</dbReference>
<name>A0A178D7X9_9EURO</name>
<dbReference type="SUPFAM" id="SSF110395">
    <property type="entry name" value="CutC-like"/>
    <property type="match status" value="1"/>
</dbReference>
<protein>
    <recommendedName>
        <fullName evidence="2">Copper homeostasis protein cutC homolog</fullName>
    </recommendedName>
</protein>
<dbReference type="HAMAP" id="MF_00795">
    <property type="entry name" value="CutC"/>
    <property type="match status" value="1"/>
</dbReference>
<dbReference type="GO" id="GO:0005507">
    <property type="term" value="F:copper ion binding"/>
    <property type="evidence" value="ECO:0007669"/>
    <property type="project" value="TreeGrafter"/>
</dbReference>
<evidence type="ECO:0000313" key="4">
    <source>
        <dbReference type="Proteomes" id="UP000185904"/>
    </source>
</evidence>
<dbReference type="OrthoDB" id="7392499at2759"/>
<evidence type="ECO:0000256" key="1">
    <source>
        <dbReference type="ARBA" id="ARBA00007768"/>
    </source>
</evidence>
<dbReference type="GeneID" id="34586083"/>
<dbReference type="AlphaFoldDB" id="A0A178D7X9"/>
<reference evidence="3 4" key="1">
    <citation type="submission" date="2016-03" db="EMBL/GenBank/DDBJ databases">
        <title>The draft genome sequence of Fonsecaea nubica causative agent of cutaneous subcutaneous infection in human host.</title>
        <authorList>
            <person name="Costa F."/>
            <person name="Sybren D.H."/>
            <person name="Raittz R.T."/>
            <person name="Weiss V.A."/>
            <person name="Leao A.C."/>
            <person name="Gomes R."/>
            <person name="De Souza E.M."/>
            <person name="Pedrosa F.O."/>
            <person name="Steffens M.B."/>
            <person name="Bombassaro A."/>
            <person name="Tadra-Sfeir M.Z."/>
            <person name="Moreno L.F."/>
            <person name="Najafzadeh M.J."/>
            <person name="Felipe M.S."/>
            <person name="Teixeira M."/>
            <person name="Sun J."/>
            <person name="Xi L."/>
            <person name="Castro M.A."/>
            <person name="Vicente V.A."/>
        </authorList>
    </citation>
    <scope>NUCLEOTIDE SEQUENCE [LARGE SCALE GENOMIC DNA]</scope>
    <source>
        <strain evidence="3 4">CBS 269.64</strain>
    </source>
</reference>
<dbReference type="InterPro" id="IPR005627">
    <property type="entry name" value="CutC-like"/>
</dbReference>
<dbReference type="RefSeq" id="XP_022503220.1">
    <property type="nucleotide sequence ID" value="XM_022640964.1"/>
</dbReference>
<comment type="similarity">
    <text evidence="1">Belongs to the CutC family.</text>
</comment>
<evidence type="ECO:0000256" key="2">
    <source>
        <dbReference type="ARBA" id="ARBA00019014"/>
    </source>
</evidence>
<accession>A0A178D7X9</accession>